<evidence type="ECO:0000313" key="3">
    <source>
        <dbReference type="Proteomes" id="UP000053841"/>
    </source>
</evidence>
<dbReference type="Proteomes" id="UP000053841">
    <property type="component" value="Unassembled WGS sequence"/>
</dbReference>
<feature type="region of interest" description="Disordered" evidence="1">
    <location>
        <begin position="1"/>
        <end position="59"/>
    </location>
</feature>
<accession>W6Y257</accession>
<dbReference type="RefSeq" id="XP_007714015.1">
    <property type="nucleotide sequence ID" value="XM_007715825.1"/>
</dbReference>
<protein>
    <submittedName>
        <fullName evidence="2">Uncharacterized protein</fullName>
    </submittedName>
</protein>
<dbReference type="HOGENOM" id="CLU_2960394_0_0_1"/>
<dbReference type="AlphaFoldDB" id="W6Y257"/>
<keyword evidence="3" id="KW-1185">Reference proteome</keyword>
<organism evidence="2 3">
    <name type="scientific">Cochliobolus carbonum (strain 26-R-13)</name>
    <name type="common">Maize leaf spot fungus</name>
    <name type="synonym">Bipolaris zeicola</name>
    <dbReference type="NCBI Taxonomy" id="930089"/>
    <lineage>
        <taxon>Eukaryota</taxon>
        <taxon>Fungi</taxon>
        <taxon>Dikarya</taxon>
        <taxon>Ascomycota</taxon>
        <taxon>Pezizomycotina</taxon>
        <taxon>Dothideomycetes</taxon>
        <taxon>Pleosporomycetidae</taxon>
        <taxon>Pleosporales</taxon>
        <taxon>Pleosporineae</taxon>
        <taxon>Pleosporaceae</taxon>
        <taxon>Bipolaris</taxon>
    </lineage>
</organism>
<dbReference type="KEGG" id="bze:COCCADRAFT_100632"/>
<name>W6Y257_COCC2</name>
<dbReference type="GeneID" id="19142199"/>
<evidence type="ECO:0000313" key="2">
    <source>
        <dbReference type="EMBL" id="EUC31680.1"/>
    </source>
</evidence>
<gene>
    <name evidence="2" type="ORF">COCCADRAFT_100632</name>
</gene>
<reference evidence="2 3" key="1">
    <citation type="journal article" date="2013" name="PLoS Genet.">
        <title>Comparative genome structure, secondary metabolite, and effector coding capacity across Cochliobolus pathogens.</title>
        <authorList>
            <person name="Condon B.J."/>
            <person name="Leng Y."/>
            <person name="Wu D."/>
            <person name="Bushley K.E."/>
            <person name="Ohm R.A."/>
            <person name="Otillar R."/>
            <person name="Martin J."/>
            <person name="Schackwitz W."/>
            <person name="Grimwood J."/>
            <person name="MohdZainudin N."/>
            <person name="Xue C."/>
            <person name="Wang R."/>
            <person name="Manning V.A."/>
            <person name="Dhillon B."/>
            <person name="Tu Z.J."/>
            <person name="Steffenson B.J."/>
            <person name="Salamov A."/>
            <person name="Sun H."/>
            <person name="Lowry S."/>
            <person name="LaButti K."/>
            <person name="Han J."/>
            <person name="Copeland A."/>
            <person name="Lindquist E."/>
            <person name="Barry K."/>
            <person name="Schmutz J."/>
            <person name="Baker S.E."/>
            <person name="Ciuffetti L.M."/>
            <person name="Grigoriev I.V."/>
            <person name="Zhong S."/>
            <person name="Turgeon B.G."/>
        </authorList>
    </citation>
    <scope>NUCLEOTIDE SEQUENCE [LARGE SCALE GENOMIC DNA]</scope>
    <source>
        <strain evidence="2 3">26-R-13</strain>
    </source>
</reference>
<proteinExistence type="predicted"/>
<evidence type="ECO:0000256" key="1">
    <source>
        <dbReference type="SAM" id="MobiDB-lite"/>
    </source>
</evidence>
<sequence length="59" mass="6355">MQGRGVAPASGLRVAGARTQPPTSFCPLPARVTTTTKTLQLGKQPPPQPQHHGYHHRHP</sequence>
<dbReference type="EMBL" id="KI964654">
    <property type="protein sequence ID" value="EUC31680.1"/>
    <property type="molecule type" value="Genomic_DNA"/>
</dbReference>